<evidence type="ECO:0000313" key="3">
    <source>
        <dbReference type="Proteomes" id="UP000427906"/>
    </source>
</evidence>
<dbReference type="EMBL" id="AP021874">
    <property type="protein sequence ID" value="BBO70323.1"/>
    <property type="molecule type" value="Genomic_DNA"/>
</dbReference>
<reference evidence="2 3" key="1">
    <citation type="submission" date="2019-11" db="EMBL/GenBank/DDBJ databases">
        <title>Comparative genomics of hydrocarbon-degrading Desulfosarcina strains.</title>
        <authorList>
            <person name="Watanabe M."/>
            <person name="Kojima H."/>
            <person name="Fukui M."/>
        </authorList>
    </citation>
    <scope>NUCLEOTIDE SEQUENCE [LARGE SCALE GENOMIC DNA]</scope>
    <source>
        <strain evidence="2 3">PL12</strain>
    </source>
</reference>
<accession>A0A5K7YPK9</accession>
<dbReference type="Proteomes" id="UP000427906">
    <property type="component" value="Chromosome"/>
</dbReference>
<name>A0A5K7YPK9_9BACT</name>
<organism evidence="2 3">
    <name type="scientific">Desulfosarcina alkanivorans</name>
    <dbReference type="NCBI Taxonomy" id="571177"/>
    <lineage>
        <taxon>Bacteria</taxon>
        <taxon>Pseudomonadati</taxon>
        <taxon>Thermodesulfobacteriota</taxon>
        <taxon>Desulfobacteria</taxon>
        <taxon>Desulfobacterales</taxon>
        <taxon>Desulfosarcinaceae</taxon>
        <taxon>Desulfosarcina</taxon>
    </lineage>
</organism>
<sequence>MQATPLFPRGFRKKVQVSGINAESRNEIQHRRTGSIMRSVITKGKLITAAVAILLLISVFLAGAHRGYNLGYTDGENTANGWWIDKKSRYYESAEVRKKRVQRKYNQI</sequence>
<protein>
    <submittedName>
        <fullName evidence="2">Uncharacterized protein</fullName>
    </submittedName>
</protein>
<evidence type="ECO:0000256" key="1">
    <source>
        <dbReference type="SAM" id="Phobius"/>
    </source>
</evidence>
<dbReference type="AlphaFoldDB" id="A0A5K7YPK9"/>
<keyword evidence="3" id="KW-1185">Reference proteome</keyword>
<dbReference type="KEGG" id="dalk:DSCA_42530"/>
<feature type="transmembrane region" description="Helical" evidence="1">
    <location>
        <begin position="46"/>
        <end position="64"/>
    </location>
</feature>
<keyword evidence="1" id="KW-1133">Transmembrane helix</keyword>
<proteinExistence type="predicted"/>
<keyword evidence="1" id="KW-0472">Membrane</keyword>
<gene>
    <name evidence="2" type="ORF">DSCA_42530</name>
</gene>
<keyword evidence="1" id="KW-0812">Transmembrane</keyword>
<evidence type="ECO:0000313" key="2">
    <source>
        <dbReference type="EMBL" id="BBO70323.1"/>
    </source>
</evidence>